<protein>
    <submittedName>
        <fullName evidence="3">NepR family anti-sigma factor</fullName>
    </submittedName>
</protein>
<sequence>MSSNQKSERNVNQQNPNPPGSAALDERLQAHIGTQLKSMYDSFLTEPIPDRLVELLQELDRVSEKKAARGESKE</sequence>
<dbReference type="Proteomes" id="UP001378188">
    <property type="component" value="Unassembled WGS sequence"/>
</dbReference>
<proteinExistence type="predicted"/>
<name>A0AAW9RDT5_9HYPH</name>
<feature type="region of interest" description="Disordered" evidence="1">
    <location>
        <begin position="1"/>
        <end position="28"/>
    </location>
</feature>
<dbReference type="EMBL" id="JAZHOF010000001">
    <property type="protein sequence ID" value="MEJ8570040.1"/>
    <property type="molecule type" value="Genomic_DNA"/>
</dbReference>
<dbReference type="Pfam" id="PF18557">
    <property type="entry name" value="NepR"/>
    <property type="match status" value="1"/>
</dbReference>
<evidence type="ECO:0000259" key="2">
    <source>
        <dbReference type="Pfam" id="PF18557"/>
    </source>
</evidence>
<dbReference type="RefSeq" id="WP_340327778.1">
    <property type="nucleotide sequence ID" value="NZ_JAZHOF010000001.1"/>
</dbReference>
<gene>
    <name evidence="3" type="ORF">V3328_01040</name>
</gene>
<reference evidence="3 4" key="1">
    <citation type="submission" date="2024-02" db="EMBL/GenBank/DDBJ databases">
        <title>Genome analysis and characterization of Microbaculum marinisediminis sp. nov., isolated from marine sediment.</title>
        <authorList>
            <person name="Du Z.-J."/>
            <person name="Ye Y.-Q."/>
            <person name="Zhang Z.-R."/>
            <person name="Yuan S.-M."/>
            <person name="Zhang X.-Y."/>
        </authorList>
    </citation>
    <scope>NUCLEOTIDE SEQUENCE [LARGE SCALE GENOMIC DNA]</scope>
    <source>
        <strain evidence="3 4">SDUM1044001</strain>
    </source>
</reference>
<feature type="domain" description="Anti-sigma factor NepR" evidence="2">
    <location>
        <begin position="29"/>
        <end position="61"/>
    </location>
</feature>
<comment type="caution">
    <text evidence="3">The sequence shown here is derived from an EMBL/GenBank/DDBJ whole genome shotgun (WGS) entry which is preliminary data.</text>
</comment>
<organism evidence="3 4">
    <name type="scientific">Microbaculum marinum</name>
    <dbReference type="NCBI Taxonomy" id="1764581"/>
    <lineage>
        <taxon>Bacteria</taxon>
        <taxon>Pseudomonadati</taxon>
        <taxon>Pseudomonadota</taxon>
        <taxon>Alphaproteobacteria</taxon>
        <taxon>Hyphomicrobiales</taxon>
        <taxon>Tepidamorphaceae</taxon>
        <taxon>Microbaculum</taxon>
    </lineage>
</organism>
<dbReference type="AlphaFoldDB" id="A0AAW9RDT5"/>
<dbReference type="InterPro" id="IPR041649">
    <property type="entry name" value="NepR"/>
</dbReference>
<evidence type="ECO:0000256" key="1">
    <source>
        <dbReference type="SAM" id="MobiDB-lite"/>
    </source>
</evidence>
<evidence type="ECO:0000313" key="3">
    <source>
        <dbReference type="EMBL" id="MEJ8570040.1"/>
    </source>
</evidence>
<evidence type="ECO:0000313" key="4">
    <source>
        <dbReference type="Proteomes" id="UP001378188"/>
    </source>
</evidence>
<keyword evidence="4" id="KW-1185">Reference proteome</keyword>
<feature type="compositionally biased region" description="Polar residues" evidence="1">
    <location>
        <begin position="1"/>
        <end position="15"/>
    </location>
</feature>
<accession>A0AAW9RDT5</accession>